<proteinExistence type="predicted"/>
<protein>
    <submittedName>
        <fullName evidence="1">Uncharacterized protein</fullName>
    </submittedName>
</protein>
<sequence length="124" mass="12559">MYAGGPIGDGTFLPLDGSAVDVSTVDVPAGSYSITALADVQLYSGQIIICQINPTTALDGRLANEGTTAGSVEDAPLVVIATLTTAVPTTIHYACQGFNAPSVTQQVIVIRAAINAVQVSSVLP</sequence>
<evidence type="ECO:0000313" key="2">
    <source>
        <dbReference type="Proteomes" id="UP000287188"/>
    </source>
</evidence>
<organism evidence="1 2">
    <name type="scientific">Dictyobacter kobayashii</name>
    <dbReference type="NCBI Taxonomy" id="2014872"/>
    <lineage>
        <taxon>Bacteria</taxon>
        <taxon>Bacillati</taxon>
        <taxon>Chloroflexota</taxon>
        <taxon>Ktedonobacteria</taxon>
        <taxon>Ktedonobacterales</taxon>
        <taxon>Dictyobacteraceae</taxon>
        <taxon>Dictyobacter</taxon>
    </lineage>
</organism>
<dbReference type="AlphaFoldDB" id="A0A402ALI5"/>
<accession>A0A402ALI5</accession>
<comment type="caution">
    <text evidence="1">The sequence shown here is derived from an EMBL/GenBank/DDBJ whole genome shotgun (WGS) entry which is preliminary data.</text>
</comment>
<name>A0A402ALI5_9CHLR</name>
<keyword evidence="2" id="KW-1185">Reference proteome</keyword>
<reference evidence="2" key="1">
    <citation type="submission" date="2018-12" db="EMBL/GenBank/DDBJ databases">
        <title>Tengunoibacter tsumagoiensis gen. nov., sp. nov., Dictyobacter kobayashii sp. nov., D. alpinus sp. nov., and D. joshuensis sp. nov. and description of Dictyobacteraceae fam. nov. within the order Ktedonobacterales isolated from Tengu-no-mugimeshi.</title>
        <authorList>
            <person name="Wang C.M."/>
            <person name="Zheng Y."/>
            <person name="Sakai Y."/>
            <person name="Toyoda A."/>
            <person name="Minakuchi Y."/>
            <person name="Abe K."/>
            <person name="Yokota A."/>
            <person name="Yabe S."/>
        </authorList>
    </citation>
    <scope>NUCLEOTIDE SEQUENCE [LARGE SCALE GENOMIC DNA]</scope>
    <source>
        <strain evidence="2">Uno11</strain>
    </source>
</reference>
<dbReference type="EMBL" id="BIFS01000001">
    <property type="protein sequence ID" value="GCE19992.1"/>
    <property type="molecule type" value="Genomic_DNA"/>
</dbReference>
<dbReference type="Proteomes" id="UP000287188">
    <property type="component" value="Unassembled WGS sequence"/>
</dbReference>
<evidence type="ECO:0000313" key="1">
    <source>
        <dbReference type="EMBL" id="GCE19992.1"/>
    </source>
</evidence>
<gene>
    <name evidence="1" type="ORF">KDK_37920</name>
</gene>